<dbReference type="Gene3D" id="3.30.200.20">
    <property type="entry name" value="Phosphorylase Kinase, domain 1"/>
    <property type="match status" value="1"/>
</dbReference>
<dbReference type="HOGENOM" id="CLU_000288_135_5_3"/>
<dbReference type="InterPro" id="IPR011009">
    <property type="entry name" value="Kinase-like_dom_sf"/>
</dbReference>
<evidence type="ECO:0000256" key="3">
    <source>
        <dbReference type="ARBA" id="ARBA00022679"/>
    </source>
</evidence>
<dbReference type="Pfam" id="PF13355">
    <property type="entry name" value="ARC6-like_IMS"/>
    <property type="match status" value="1"/>
</dbReference>
<sequence length="530" mass="58669">MQSDELDPVDDSALGMLIADRYLVTKLSAQTEWQKTFLAADQLGTGQHCIIQEFDLQQKTEAEALVKEFSPRIERLRAVGHLQIQHLIDFFADNTRVYLVQEYVEGQTYQELLQTRASLSEPEVVQWLEQVLPILSELHSHNISHGHLSPNAFVLRQSDQSPVLVSFGVIQDLQTQVSPTGFQPSLLEQVRYLPMDSIPAGTAADLFTLGITALILLTGQQPQSLFDPQTKAWDWERWKRVSDGLSEVLNRLVALRTADRLSSAQEVLAALNTPSLPPTQASPIPSIPPQYAPDSPPTMASPPQTLAVSPPPLTDPQTQHQVYTSPQPLKVQPSGLQDWQKAILIGIGVGTAILCGFLLLRSSWAPVSQPSPSPQAAQPSPNTSDIPSTSITTPVPSPSQPISEQEASNLVNRWLQAKRVIFAPPYNRQPIYDLTTDALLADLTKSDGPIAWLENNNAYYQFGVQRIDAVEQFAADGNNATIAVRVTEERTLLINGRVDRNESDFATRSVRYSLRLADGQWKIADYRVVR</sequence>
<evidence type="ECO:0000256" key="7">
    <source>
        <dbReference type="ARBA" id="ARBA00047899"/>
    </source>
</evidence>
<evidence type="ECO:0000256" key="1">
    <source>
        <dbReference type="ARBA" id="ARBA00012513"/>
    </source>
</evidence>
<dbReference type="OrthoDB" id="428678at2"/>
<feature type="region of interest" description="Disordered" evidence="9">
    <location>
        <begin position="368"/>
        <end position="405"/>
    </location>
</feature>
<evidence type="ECO:0000256" key="2">
    <source>
        <dbReference type="ARBA" id="ARBA00022527"/>
    </source>
</evidence>
<dbReference type="GO" id="GO:0004674">
    <property type="term" value="F:protein serine/threonine kinase activity"/>
    <property type="evidence" value="ECO:0007669"/>
    <property type="project" value="UniProtKB-KW"/>
</dbReference>
<comment type="catalytic activity">
    <reaction evidence="7">
        <text>L-threonyl-[protein] + ATP = O-phospho-L-threonyl-[protein] + ADP + H(+)</text>
        <dbReference type="Rhea" id="RHEA:46608"/>
        <dbReference type="Rhea" id="RHEA-COMP:11060"/>
        <dbReference type="Rhea" id="RHEA-COMP:11605"/>
        <dbReference type="ChEBI" id="CHEBI:15378"/>
        <dbReference type="ChEBI" id="CHEBI:30013"/>
        <dbReference type="ChEBI" id="CHEBI:30616"/>
        <dbReference type="ChEBI" id="CHEBI:61977"/>
        <dbReference type="ChEBI" id="CHEBI:456216"/>
        <dbReference type="EC" id="2.7.11.1"/>
    </reaction>
</comment>
<comment type="catalytic activity">
    <reaction evidence="8">
        <text>L-seryl-[protein] + ATP = O-phospho-L-seryl-[protein] + ADP + H(+)</text>
        <dbReference type="Rhea" id="RHEA:17989"/>
        <dbReference type="Rhea" id="RHEA-COMP:9863"/>
        <dbReference type="Rhea" id="RHEA-COMP:11604"/>
        <dbReference type="ChEBI" id="CHEBI:15378"/>
        <dbReference type="ChEBI" id="CHEBI:29999"/>
        <dbReference type="ChEBI" id="CHEBI:30616"/>
        <dbReference type="ChEBI" id="CHEBI:83421"/>
        <dbReference type="ChEBI" id="CHEBI:456216"/>
        <dbReference type="EC" id="2.7.11.1"/>
    </reaction>
</comment>
<proteinExistence type="predicted"/>
<feature type="region of interest" description="Disordered" evidence="9">
    <location>
        <begin position="272"/>
        <end position="322"/>
    </location>
</feature>
<dbReference type="AlphaFoldDB" id="B8HV26"/>
<keyword evidence="3" id="KW-0808">Transferase</keyword>
<evidence type="ECO:0000256" key="5">
    <source>
        <dbReference type="ARBA" id="ARBA00022777"/>
    </source>
</evidence>
<dbReference type="SUPFAM" id="SSF56112">
    <property type="entry name" value="Protein kinase-like (PK-like)"/>
    <property type="match status" value="1"/>
</dbReference>
<feature type="compositionally biased region" description="Low complexity" evidence="9">
    <location>
        <begin position="368"/>
        <end position="394"/>
    </location>
</feature>
<accession>B8HV26</accession>
<evidence type="ECO:0000259" key="10">
    <source>
        <dbReference type="PROSITE" id="PS50011"/>
    </source>
</evidence>
<evidence type="ECO:0000256" key="6">
    <source>
        <dbReference type="ARBA" id="ARBA00022840"/>
    </source>
</evidence>
<name>B8HV26_CYAP4</name>
<dbReference type="eggNOG" id="COG0515">
    <property type="taxonomic scope" value="Bacteria"/>
</dbReference>
<feature type="compositionally biased region" description="Polar residues" evidence="9">
    <location>
        <begin position="272"/>
        <end position="283"/>
    </location>
</feature>
<gene>
    <name evidence="11" type="ordered locus">Cyan7425_0685</name>
</gene>
<evidence type="ECO:0000256" key="9">
    <source>
        <dbReference type="SAM" id="MobiDB-lite"/>
    </source>
</evidence>
<dbReference type="PANTHER" id="PTHR24363">
    <property type="entry name" value="SERINE/THREONINE PROTEIN KINASE"/>
    <property type="match status" value="1"/>
</dbReference>
<evidence type="ECO:0000313" key="11">
    <source>
        <dbReference type="EMBL" id="ACL43073.1"/>
    </source>
</evidence>
<keyword evidence="4" id="KW-0547">Nucleotide-binding</keyword>
<dbReference type="STRING" id="395961.Cyan7425_0685"/>
<dbReference type="PROSITE" id="PS50011">
    <property type="entry name" value="PROTEIN_KINASE_DOM"/>
    <property type="match status" value="1"/>
</dbReference>
<dbReference type="EMBL" id="CP001344">
    <property type="protein sequence ID" value="ACL43073.1"/>
    <property type="molecule type" value="Genomic_DNA"/>
</dbReference>
<dbReference type="InterPro" id="IPR000719">
    <property type="entry name" value="Prot_kinase_dom"/>
</dbReference>
<dbReference type="GO" id="GO:0005524">
    <property type="term" value="F:ATP binding"/>
    <property type="evidence" value="ECO:0007669"/>
    <property type="project" value="UniProtKB-KW"/>
</dbReference>
<dbReference type="SMART" id="SM00220">
    <property type="entry name" value="S_TKc"/>
    <property type="match status" value="1"/>
</dbReference>
<keyword evidence="2 11" id="KW-0723">Serine/threonine-protein kinase</keyword>
<feature type="domain" description="Protein kinase" evidence="10">
    <location>
        <begin position="22"/>
        <end position="276"/>
    </location>
</feature>
<evidence type="ECO:0000256" key="4">
    <source>
        <dbReference type="ARBA" id="ARBA00022741"/>
    </source>
</evidence>
<dbReference type="EC" id="2.7.11.1" evidence="1"/>
<feature type="compositionally biased region" description="Pro residues" evidence="9">
    <location>
        <begin position="285"/>
        <end position="300"/>
    </location>
</feature>
<keyword evidence="6" id="KW-0067">ATP-binding</keyword>
<organism evidence="11">
    <name type="scientific">Cyanothece sp. (strain PCC 7425 / ATCC 29141)</name>
    <dbReference type="NCBI Taxonomy" id="395961"/>
    <lineage>
        <taxon>Bacteria</taxon>
        <taxon>Bacillati</taxon>
        <taxon>Cyanobacteriota</taxon>
        <taxon>Cyanophyceae</taxon>
        <taxon>Gomontiellales</taxon>
        <taxon>Cyanothecaceae</taxon>
        <taxon>Cyanothece</taxon>
    </lineage>
</organism>
<reference evidence="11" key="1">
    <citation type="submission" date="2009-01" db="EMBL/GenBank/DDBJ databases">
        <title>Complete sequence of chromosome Cyanothece sp. PCC 7425.</title>
        <authorList>
            <consortium name="US DOE Joint Genome Institute"/>
            <person name="Lucas S."/>
            <person name="Copeland A."/>
            <person name="Lapidus A."/>
            <person name="Glavina del Rio T."/>
            <person name="Dalin E."/>
            <person name="Tice H."/>
            <person name="Bruce D."/>
            <person name="Goodwin L."/>
            <person name="Pitluck S."/>
            <person name="Sims D."/>
            <person name="Meineke L."/>
            <person name="Brettin T."/>
            <person name="Detter J.C."/>
            <person name="Han C."/>
            <person name="Larimer F."/>
            <person name="Land M."/>
            <person name="Hauser L."/>
            <person name="Kyrpides N."/>
            <person name="Ovchinnikova G."/>
            <person name="Liberton M."/>
            <person name="Stoeckel J."/>
            <person name="Banerjee A."/>
            <person name="Singh A."/>
            <person name="Page L."/>
            <person name="Sato H."/>
            <person name="Zhao L."/>
            <person name="Sherman L."/>
            <person name="Pakrasi H."/>
            <person name="Richardson P."/>
        </authorList>
    </citation>
    <scope>NUCLEOTIDE SEQUENCE</scope>
    <source>
        <strain evidence="11">PCC 7425</strain>
    </source>
</reference>
<dbReference type="InterPro" id="IPR025344">
    <property type="entry name" value="CDP1-like_IMS"/>
</dbReference>
<dbReference type="PANTHER" id="PTHR24363:SF0">
    <property type="entry name" value="SERINE_THREONINE KINASE LIKE DOMAIN CONTAINING 1"/>
    <property type="match status" value="1"/>
</dbReference>
<evidence type="ECO:0000256" key="8">
    <source>
        <dbReference type="ARBA" id="ARBA00048679"/>
    </source>
</evidence>
<dbReference type="KEGG" id="cyn:Cyan7425_0685"/>
<protein>
    <recommendedName>
        <fullName evidence="1">non-specific serine/threonine protein kinase</fullName>
        <ecNumber evidence="1">2.7.11.1</ecNumber>
    </recommendedName>
</protein>
<dbReference type="Pfam" id="PF00069">
    <property type="entry name" value="Pkinase"/>
    <property type="match status" value="1"/>
</dbReference>
<dbReference type="Gene3D" id="1.10.510.10">
    <property type="entry name" value="Transferase(Phosphotransferase) domain 1"/>
    <property type="match status" value="1"/>
</dbReference>
<keyword evidence="5 11" id="KW-0418">Kinase</keyword>